<name>A0A6D1Q0L7_SALET</name>
<proteinExistence type="predicted"/>
<dbReference type="EMBL" id="QZFO01000307">
    <property type="protein sequence ID" value="RJQ95250.1"/>
    <property type="molecule type" value="Genomic_DNA"/>
</dbReference>
<accession>A0A6D1Q0L7</accession>
<keyword evidence="1" id="KW-0472">Membrane</keyword>
<keyword evidence="1" id="KW-1133">Transmembrane helix</keyword>
<dbReference type="Proteomes" id="UP000283354">
    <property type="component" value="Unassembled WGS sequence"/>
</dbReference>
<feature type="non-terminal residue" evidence="2">
    <location>
        <position position="67"/>
    </location>
</feature>
<evidence type="ECO:0000256" key="1">
    <source>
        <dbReference type="SAM" id="Phobius"/>
    </source>
</evidence>
<evidence type="ECO:0000313" key="2">
    <source>
        <dbReference type="EMBL" id="RJQ95250.1"/>
    </source>
</evidence>
<sequence>MIIISYITLCLLFVVFLYAISVKVEGKIVNVMVPYLIITVPTLYIFEGIFVYLSGVQEYNSEYLFFY</sequence>
<keyword evidence="1" id="KW-0812">Transmembrane</keyword>
<protein>
    <submittedName>
        <fullName evidence="2">Oligosaccharide repeat unit polymerase</fullName>
    </submittedName>
</protein>
<comment type="caution">
    <text evidence="2">The sequence shown here is derived from an EMBL/GenBank/DDBJ whole genome shotgun (WGS) entry which is preliminary data.</text>
</comment>
<evidence type="ECO:0000313" key="3">
    <source>
        <dbReference type="Proteomes" id="UP000283354"/>
    </source>
</evidence>
<gene>
    <name evidence="2" type="ORF">D6A15_24755</name>
</gene>
<organism evidence="2 3">
    <name type="scientific">Salmonella enterica subsp. enterica serovar Schwarzengrund</name>
    <dbReference type="NCBI Taxonomy" id="340190"/>
    <lineage>
        <taxon>Bacteria</taxon>
        <taxon>Pseudomonadati</taxon>
        <taxon>Pseudomonadota</taxon>
        <taxon>Gammaproteobacteria</taxon>
        <taxon>Enterobacterales</taxon>
        <taxon>Enterobacteriaceae</taxon>
        <taxon>Salmonella</taxon>
    </lineage>
</organism>
<dbReference type="AlphaFoldDB" id="A0A6D1Q0L7"/>
<feature type="transmembrane region" description="Helical" evidence="1">
    <location>
        <begin position="31"/>
        <end position="53"/>
    </location>
</feature>
<reference evidence="2 3" key="1">
    <citation type="submission" date="2018-09" db="EMBL/GenBank/DDBJ databases">
        <title>Evaluation of genetic relatedness and plasmid mediated virulence of Salmonella Schwarzengrund strains isolated from food and clinical sources.</title>
        <authorList>
            <person name="Khajanchi B."/>
            <person name="Yoskowitz N."/>
            <person name="Han J."/>
            <person name="Grim C."/>
            <person name="Zhao S."/>
            <person name="Wang S."/>
            <person name="Patel A."/>
            <person name="Foley S."/>
        </authorList>
    </citation>
    <scope>NUCLEOTIDE SEQUENCE [LARGE SCALE GENOMIC DNA]</scope>
    <source>
        <strain evidence="2 3">MDH-25</strain>
    </source>
</reference>